<dbReference type="PANTHER" id="PTHR43272:SF33">
    <property type="entry name" value="AMP-BINDING DOMAIN-CONTAINING PROTEIN-RELATED"/>
    <property type="match status" value="1"/>
</dbReference>
<feature type="domain" description="AMP-dependent synthetase/ligase" evidence="3">
    <location>
        <begin position="24"/>
        <end position="476"/>
    </location>
</feature>
<dbReference type="PROSITE" id="PS00455">
    <property type="entry name" value="AMP_BINDING"/>
    <property type="match status" value="1"/>
</dbReference>
<keyword evidence="1" id="KW-0547">Nucleotide-binding</keyword>
<dbReference type="Gene3D" id="3.40.50.12780">
    <property type="entry name" value="N-terminal domain of ligase-like"/>
    <property type="match status" value="1"/>
</dbReference>
<dbReference type="InterPro" id="IPR020845">
    <property type="entry name" value="AMP-binding_CS"/>
</dbReference>
<dbReference type="GO" id="GO:0004467">
    <property type="term" value="F:long-chain fatty acid-CoA ligase activity"/>
    <property type="evidence" value="ECO:0007669"/>
    <property type="project" value="TreeGrafter"/>
</dbReference>
<proteinExistence type="predicted"/>
<dbReference type="SUPFAM" id="SSF56801">
    <property type="entry name" value="Acetyl-CoA synthetase-like"/>
    <property type="match status" value="1"/>
</dbReference>
<dbReference type="InterPro" id="IPR042099">
    <property type="entry name" value="ANL_N_sf"/>
</dbReference>
<evidence type="ECO:0000259" key="3">
    <source>
        <dbReference type="Pfam" id="PF00501"/>
    </source>
</evidence>
<dbReference type="PANTHER" id="PTHR43272">
    <property type="entry name" value="LONG-CHAIN-FATTY-ACID--COA LIGASE"/>
    <property type="match status" value="1"/>
</dbReference>
<dbReference type="OrthoDB" id="70225at2157"/>
<reference evidence="4 5" key="1">
    <citation type="submission" date="2016-10" db="EMBL/GenBank/DDBJ databases">
        <authorList>
            <person name="Varghese N."/>
            <person name="Submissions S."/>
        </authorList>
    </citation>
    <scope>NUCLEOTIDE SEQUENCE [LARGE SCALE GENOMIC DNA]</scope>
    <source>
        <strain evidence="4 5">CGMCC 1.3527</strain>
    </source>
</reference>
<gene>
    <name evidence="4" type="ORF">SAMN04488067_103233</name>
</gene>
<dbReference type="AlphaFoldDB" id="A0A1G7K8M7"/>
<evidence type="ECO:0000256" key="1">
    <source>
        <dbReference type="ARBA" id="ARBA00022741"/>
    </source>
</evidence>
<keyword evidence="2" id="KW-0067">ATP-binding</keyword>
<organism evidence="4 5">
    <name type="scientific">Halorubrum xinjiangense</name>
    <dbReference type="NCBI Taxonomy" id="261291"/>
    <lineage>
        <taxon>Archaea</taxon>
        <taxon>Methanobacteriati</taxon>
        <taxon>Methanobacteriota</taxon>
        <taxon>Stenosarchaea group</taxon>
        <taxon>Halobacteria</taxon>
        <taxon>Halobacteriales</taxon>
        <taxon>Haloferacaceae</taxon>
        <taxon>Halorubrum</taxon>
    </lineage>
</organism>
<dbReference type="GO" id="GO:0005524">
    <property type="term" value="F:ATP binding"/>
    <property type="evidence" value="ECO:0007669"/>
    <property type="project" value="UniProtKB-KW"/>
</dbReference>
<dbReference type="InterPro" id="IPR000873">
    <property type="entry name" value="AMP-dep_synth/lig_dom"/>
</dbReference>
<evidence type="ECO:0000313" key="4">
    <source>
        <dbReference type="EMBL" id="SDF33410.1"/>
    </source>
</evidence>
<evidence type="ECO:0000256" key="2">
    <source>
        <dbReference type="ARBA" id="ARBA00022840"/>
    </source>
</evidence>
<dbReference type="Pfam" id="PF23562">
    <property type="entry name" value="AMP-binding_C_3"/>
    <property type="match status" value="1"/>
</dbReference>
<dbReference type="Proteomes" id="UP000324020">
    <property type="component" value="Unassembled WGS sequence"/>
</dbReference>
<keyword evidence="5" id="KW-1185">Reference proteome</keyword>
<evidence type="ECO:0000313" key="5">
    <source>
        <dbReference type="Proteomes" id="UP000324020"/>
    </source>
</evidence>
<sequence length="685" mass="75613">MSWQAAERAFTDDAIARETLPETFERTAKRHANRTAQRYKGGTYDRSLVAEEVVPRAPAGEYTELTYAEMREIVRNLATGLRELGVDGDTRVAMYAQTRMEWAQTDFAALAAGAVVTTVYASSSPSQLRYLLEDPEATVVVVENREMLDDVLAVRGDLEHDLDAIVAIDDVEIEEISADDVYTLGEVHERGAEAFDEATYEEWIDAVDVADLASLIYTSGTTGKPKGVRLTHANFRDNVSQCYRRFADRADRDPDVPGISEETTTLSFLPLAHVFERMSGHYMMFAAGATVAYAESPDTLREDFGLVRPTTTTSVPRVYEKLYDAIREQAGESPVKERIFEWAVEVGRDHHEADDPGVLLDTKRAVADRLVFSSVREAIGGNVDFFISGGGSLSAELCALYHAMDLPILEGYGLTETSPVISVNPPEAPKVGTIGPPVVNTEIAIDGAVVGEEVADLAGDVGELLVRGPQVTDGYWNRPDATAEAFVDADDLPDDAVTAGTPPDERVDVDGDKADDAEAAAAAPWFRTGDIVQLRPDGYVAFRERAKQLLVLSTGKNVAPGPIEDRFAANEFVEQCVVLGDGRKFVSALIVPNFEKVTAWADENGIDLPEERAAVCRDDRVRDRIQEEVDRVNGEFESYEKIKQFRLVEEEFTEDNDLLTPTMKKKRRNILDRFADEVELIYEES</sequence>
<accession>A0A1G7K8M7</accession>
<protein>
    <submittedName>
        <fullName evidence="4">Long-chain acyl-CoA synthetase</fullName>
    </submittedName>
</protein>
<dbReference type="EMBL" id="FNBO01000003">
    <property type="protein sequence ID" value="SDF33410.1"/>
    <property type="molecule type" value="Genomic_DNA"/>
</dbReference>
<dbReference type="RefSeq" id="WP_149798087.1">
    <property type="nucleotide sequence ID" value="NZ_FNBO01000003.1"/>
</dbReference>
<dbReference type="GO" id="GO:0016020">
    <property type="term" value="C:membrane"/>
    <property type="evidence" value="ECO:0007669"/>
    <property type="project" value="TreeGrafter"/>
</dbReference>
<dbReference type="CDD" id="cd05907">
    <property type="entry name" value="VL_LC_FACS_like"/>
    <property type="match status" value="1"/>
</dbReference>
<dbReference type="Pfam" id="PF00501">
    <property type="entry name" value="AMP-binding"/>
    <property type="match status" value="1"/>
</dbReference>
<name>A0A1G7K8M7_9EURY</name>